<dbReference type="GO" id="GO:0005637">
    <property type="term" value="C:nuclear inner membrane"/>
    <property type="evidence" value="ECO:0007669"/>
    <property type="project" value="UniProtKB-SubCell"/>
</dbReference>
<dbReference type="GeneID" id="108436794"/>
<feature type="transmembrane region" description="Helical" evidence="9">
    <location>
        <begin position="177"/>
        <end position="199"/>
    </location>
</feature>
<evidence type="ECO:0000256" key="5">
    <source>
        <dbReference type="ARBA" id="ARBA00022989"/>
    </source>
</evidence>
<feature type="transmembrane region" description="Helical" evidence="9">
    <location>
        <begin position="6"/>
        <end position="26"/>
    </location>
</feature>
<evidence type="ECO:0000313" key="10">
    <source>
        <dbReference type="Ensembl" id="ENSPNAP00000062182.1"/>
    </source>
</evidence>
<keyword evidence="5 9" id="KW-1133">Transmembrane helix</keyword>
<feature type="transmembrane region" description="Helical" evidence="9">
    <location>
        <begin position="153"/>
        <end position="171"/>
    </location>
</feature>
<evidence type="ECO:0000256" key="6">
    <source>
        <dbReference type="ARBA" id="ARBA00023136"/>
    </source>
</evidence>
<comment type="subcellular location">
    <subcellularLocation>
        <location evidence="1">Nucleus inner membrane</location>
        <topology evidence="1">Multi-pass membrane protein</topology>
        <orientation evidence="1">Nucleoplasmic side</orientation>
    </subcellularLocation>
</comment>
<feature type="transmembrane region" description="Helical" evidence="9">
    <location>
        <begin position="206"/>
        <end position="225"/>
    </location>
</feature>
<feature type="transmembrane region" description="Helical" evidence="9">
    <location>
        <begin position="237"/>
        <end position="257"/>
    </location>
</feature>
<name>A0AAR2KIB1_PYGNA</name>
<evidence type="ECO:0000256" key="2">
    <source>
        <dbReference type="ARBA" id="ARBA00005748"/>
    </source>
</evidence>
<reference evidence="10" key="2">
    <citation type="submission" date="2025-08" db="UniProtKB">
        <authorList>
            <consortium name="Ensembl"/>
        </authorList>
    </citation>
    <scope>IDENTIFICATION</scope>
</reference>
<dbReference type="AlphaFoldDB" id="A0AAR2KIB1"/>
<evidence type="ECO:0000256" key="7">
    <source>
        <dbReference type="ARBA" id="ARBA00023242"/>
    </source>
</evidence>
<proteinExistence type="inferred from homology"/>
<accession>A0AAR2KIB1</accession>
<feature type="transmembrane region" description="Helical" evidence="9">
    <location>
        <begin position="269"/>
        <end position="289"/>
    </location>
</feature>
<feature type="compositionally biased region" description="Pro residues" evidence="8">
    <location>
        <begin position="458"/>
        <end position="481"/>
    </location>
</feature>
<comment type="similarity">
    <text evidence="2">Belongs to the NEMP family.</text>
</comment>
<keyword evidence="7" id="KW-0539">Nucleus</keyword>
<dbReference type="Pfam" id="PF10225">
    <property type="entry name" value="NEMP"/>
    <property type="match status" value="1"/>
</dbReference>
<dbReference type="CTD" id="100131211"/>
<protein>
    <recommendedName>
        <fullName evidence="12">Nuclear envelope integral membrane protein 2</fullName>
    </recommendedName>
</protein>
<gene>
    <name evidence="10" type="primary">NEMP2</name>
</gene>
<dbReference type="GeneTree" id="ENSGT00390000002174"/>
<evidence type="ECO:0000256" key="3">
    <source>
        <dbReference type="ARBA" id="ARBA00022692"/>
    </source>
</evidence>
<dbReference type="RefSeq" id="XP_017568978.1">
    <property type="nucleotide sequence ID" value="XM_017713489.2"/>
</dbReference>
<keyword evidence="6 9" id="KW-0472">Membrane</keyword>
<evidence type="ECO:0000313" key="11">
    <source>
        <dbReference type="Proteomes" id="UP001501920"/>
    </source>
</evidence>
<evidence type="ECO:0008006" key="12">
    <source>
        <dbReference type="Google" id="ProtNLM"/>
    </source>
</evidence>
<reference evidence="10 11" key="1">
    <citation type="submission" date="2020-10" db="EMBL/GenBank/DDBJ databases">
        <title>Pygocentrus nattereri (red-bellied piranha) genome, fPygNat1, primary haplotype.</title>
        <authorList>
            <person name="Myers G."/>
            <person name="Meyer A."/>
            <person name="Karagic N."/>
            <person name="Pippel M."/>
            <person name="Winkler S."/>
            <person name="Tracey A."/>
            <person name="Wood J."/>
            <person name="Formenti G."/>
            <person name="Howe K."/>
            <person name="Fedrigo O."/>
            <person name="Jarvis E.D."/>
        </authorList>
    </citation>
    <scope>NUCLEOTIDE SEQUENCE [LARGE SCALE GENOMIC DNA]</scope>
</reference>
<dbReference type="Ensembl" id="ENSPNAT00000081577.1">
    <property type="protein sequence ID" value="ENSPNAP00000062182.1"/>
    <property type="gene ID" value="ENSPNAG00000036459.1"/>
</dbReference>
<sequence length="492" mass="56088">MKKALLSIRLSLSLLSIIIIVLISLVEGNSRYSYADCTYVKGHYTSKYYGSRCFCYTATGIKWKDIWSTFQVSVTSSEDVYVVYPMEARNCHDPFKNILTLATCMIEPYWPSRIHKEKMLDIPLAEEEVFFMTKSPRASAEYTLQVEGQRFNWMRFFLFASGLMLFFFAGAVCRSSLFFYVSGISLGMVSVLVFLLLVLKSFIPKRGLFLVLFGAGSGLSYLGIQKMLNEGDDIMRVYWREVLGYLLVSGLVSFIFCYRHGPITNRRTLNLMTWGLQAVAMVVACHGITYAPLSWMLLTVLLCYKIVPLVWAILLGIWRQICWLLGLFRGRRHLKTRLLTEEEYREQGERHTKAALEELRKYCNNPGFPAWDTVLKLRSPQGFAEFLRSGSHVTATEQQSYEQQSHEQHFGLVEEYDEDALLNSAKPSPTLEDLSENALHSYSHSPPTPSPFNSLPALPSPPVYGGPICPYPPTPFTPLPQLPFTEDDDEPF</sequence>
<dbReference type="PANTHER" id="PTHR13598:SF5">
    <property type="entry name" value="NUCLEAR ENVELOPE INTEGRAL MEMBRANE PROTEIN 2"/>
    <property type="match status" value="1"/>
</dbReference>
<feature type="region of interest" description="Disordered" evidence="8">
    <location>
        <begin position="439"/>
        <end position="492"/>
    </location>
</feature>
<organism evidence="10 11">
    <name type="scientific">Pygocentrus nattereri</name>
    <name type="common">Red-bellied piranha</name>
    <dbReference type="NCBI Taxonomy" id="42514"/>
    <lineage>
        <taxon>Eukaryota</taxon>
        <taxon>Metazoa</taxon>
        <taxon>Chordata</taxon>
        <taxon>Craniata</taxon>
        <taxon>Vertebrata</taxon>
        <taxon>Euteleostomi</taxon>
        <taxon>Actinopterygii</taxon>
        <taxon>Neopterygii</taxon>
        <taxon>Teleostei</taxon>
        <taxon>Ostariophysi</taxon>
        <taxon>Characiformes</taxon>
        <taxon>Characoidei</taxon>
        <taxon>Pygocentrus</taxon>
    </lineage>
</organism>
<keyword evidence="11" id="KW-1185">Reference proteome</keyword>
<evidence type="ECO:0000256" key="4">
    <source>
        <dbReference type="ARBA" id="ARBA00022729"/>
    </source>
</evidence>
<feature type="transmembrane region" description="Helical" evidence="9">
    <location>
        <begin position="309"/>
        <end position="328"/>
    </location>
</feature>
<evidence type="ECO:0000256" key="9">
    <source>
        <dbReference type="SAM" id="Phobius"/>
    </source>
</evidence>
<reference evidence="10" key="3">
    <citation type="submission" date="2025-09" db="UniProtKB">
        <authorList>
            <consortium name="Ensembl"/>
        </authorList>
    </citation>
    <scope>IDENTIFICATION</scope>
</reference>
<keyword evidence="4" id="KW-0732">Signal</keyword>
<evidence type="ECO:0000256" key="8">
    <source>
        <dbReference type="SAM" id="MobiDB-lite"/>
    </source>
</evidence>
<dbReference type="InterPro" id="IPR019358">
    <property type="entry name" value="NEMP_fam"/>
</dbReference>
<evidence type="ECO:0000256" key="1">
    <source>
        <dbReference type="ARBA" id="ARBA00004575"/>
    </source>
</evidence>
<dbReference type="Proteomes" id="UP001501920">
    <property type="component" value="Chromosome 6"/>
</dbReference>
<dbReference type="PANTHER" id="PTHR13598">
    <property type="entry name" value="AT07567P-RELATED"/>
    <property type="match status" value="1"/>
</dbReference>
<keyword evidence="3 9" id="KW-0812">Transmembrane</keyword>